<name>G5J8W0_CROWT</name>
<dbReference type="EMBL" id="AESD01000594">
    <property type="protein sequence ID" value="EHJ11376.1"/>
    <property type="molecule type" value="Genomic_DNA"/>
</dbReference>
<reference evidence="1 2" key="1">
    <citation type="journal article" date="2011" name="Front. Microbiol.">
        <title>Two Strains of Crocosphaera watsonii with Highly Conserved Genomes are Distinguished by Strain-Specific Features.</title>
        <authorList>
            <person name="Bench S.R."/>
            <person name="Ilikchyan I.N."/>
            <person name="Tripp H.J."/>
            <person name="Zehr J.P."/>
        </authorList>
    </citation>
    <scope>NUCLEOTIDE SEQUENCE [LARGE SCALE GENOMIC DNA]</scope>
    <source>
        <strain evidence="1 2">WH 0003</strain>
    </source>
</reference>
<protein>
    <submittedName>
        <fullName evidence="1">Uncharacterized protein</fullName>
    </submittedName>
</protein>
<sequence>MNFNNLKYIKNITDWDGQWAYKNHPKNYYFRLNFHKNKNSENQRVETNANKLEKGDLIILSQKKETENNRYLTHIVEIVNDADDDKQQWDYDTNTENEWKIFRWVKVHWVADFNNVSSIPIDYDVMQVKDWGYQNTLAKLLEGNDNNLMRQWGDIETLRKHLESIFRPLL</sequence>
<organism evidence="1 2">
    <name type="scientific">Crocosphaera watsonii WH 0003</name>
    <dbReference type="NCBI Taxonomy" id="423471"/>
    <lineage>
        <taxon>Bacteria</taxon>
        <taxon>Bacillati</taxon>
        <taxon>Cyanobacteriota</taxon>
        <taxon>Cyanophyceae</taxon>
        <taxon>Oscillatoriophycideae</taxon>
        <taxon>Chroococcales</taxon>
        <taxon>Aphanothecaceae</taxon>
        <taxon>Crocosphaera</taxon>
    </lineage>
</organism>
<accession>G5J8W0</accession>
<comment type="caution">
    <text evidence="1">The sequence shown here is derived from an EMBL/GenBank/DDBJ whole genome shotgun (WGS) entry which is preliminary data.</text>
</comment>
<evidence type="ECO:0000313" key="1">
    <source>
        <dbReference type="EMBL" id="EHJ11376.1"/>
    </source>
</evidence>
<dbReference type="PATRIC" id="fig|423471.3.peg.3636"/>
<evidence type="ECO:0000313" key="2">
    <source>
        <dbReference type="Proteomes" id="UP000003477"/>
    </source>
</evidence>
<dbReference type="AlphaFoldDB" id="G5J8W0"/>
<gene>
    <name evidence="1" type="ORF">CWATWH0003_3880</name>
</gene>
<proteinExistence type="predicted"/>
<dbReference type="Proteomes" id="UP000003477">
    <property type="component" value="Unassembled WGS sequence"/>
</dbReference>
<dbReference type="RefSeq" id="WP_007311863.1">
    <property type="nucleotide sequence ID" value="NZ_AESD01000594.1"/>
</dbReference>
<dbReference type="GeneID" id="88767372"/>